<accession>A0A1G1KYT6</accession>
<comment type="caution">
    <text evidence="1">The sequence shown here is derived from an EMBL/GenBank/DDBJ whole genome shotgun (WGS) entry which is preliminary data.</text>
</comment>
<reference evidence="1 2" key="1">
    <citation type="journal article" date="2016" name="Nat. Commun.">
        <title>Thousands of microbial genomes shed light on interconnected biogeochemical processes in an aquifer system.</title>
        <authorList>
            <person name="Anantharaman K."/>
            <person name="Brown C.T."/>
            <person name="Hug L.A."/>
            <person name="Sharon I."/>
            <person name="Castelle C.J."/>
            <person name="Probst A.J."/>
            <person name="Thomas B.C."/>
            <person name="Singh A."/>
            <person name="Wilkins M.J."/>
            <person name="Karaoz U."/>
            <person name="Brodie E.L."/>
            <person name="Williams K.H."/>
            <person name="Hubbard S.S."/>
            <person name="Banfield J.F."/>
        </authorList>
    </citation>
    <scope>NUCLEOTIDE SEQUENCE [LARGE SCALE GENOMIC DNA]</scope>
</reference>
<dbReference type="EMBL" id="MHFR01000037">
    <property type="protein sequence ID" value="OGW98068.1"/>
    <property type="molecule type" value="Genomic_DNA"/>
</dbReference>
<gene>
    <name evidence="1" type="ORF">A3G33_07520</name>
</gene>
<evidence type="ECO:0008006" key="3">
    <source>
        <dbReference type="Google" id="ProtNLM"/>
    </source>
</evidence>
<sequence>MIHKQILRRLIFAPEGYLDLDGASIFTSIPKGTLRKYLRYEPERFLIHGKVNRSRPALCRVGKRILISVEALHSFLKTKEMIPARLIEYARAA</sequence>
<dbReference type="AlphaFoldDB" id="A0A1G1KYT6"/>
<name>A0A1G1KYT6_9BACT</name>
<dbReference type="Proteomes" id="UP000178187">
    <property type="component" value="Unassembled WGS sequence"/>
</dbReference>
<evidence type="ECO:0000313" key="2">
    <source>
        <dbReference type="Proteomes" id="UP000178187"/>
    </source>
</evidence>
<evidence type="ECO:0000313" key="1">
    <source>
        <dbReference type="EMBL" id="OGW98068.1"/>
    </source>
</evidence>
<protein>
    <recommendedName>
        <fullName evidence="3">Helix-turn-helix domain-containing protein</fullName>
    </recommendedName>
</protein>
<proteinExistence type="predicted"/>
<organism evidence="1 2">
    <name type="scientific">Candidatus Danuiimicrobium aquiferis</name>
    <dbReference type="NCBI Taxonomy" id="1801832"/>
    <lineage>
        <taxon>Bacteria</taxon>
        <taxon>Pseudomonadati</taxon>
        <taxon>Candidatus Omnitrophota</taxon>
        <taxon>Candidatus Danuiimicrobium</taxon>
    </lineage>
</organism>